<comment type="similarity">
    <text evidence="5">Belongs to the SAT4 family.</text>
</comment>
<comment type="subcellular location">
    <subcellularLocation>
        <location evidence="1">Membrane</location>
        <topology evidence="1">Multi-pass membrane protein</topology>
    </subcellularLocation>
</comment>
<accession>A0A9N9L7S6</accession>
<feature type="compositionally biased region" description="Basic and acidic residues" evidence="6">
    <location>
        <begin position="360"/>
        <end position="371"/>
    </location>
</feature>
<feature type="domain" description="Rhodopsin" evidence="8">
    <location>
        <begin position="53"/>
        <end position="305"/>
    </location>
</feature>
<name>A0A9N9L7S6_9HELO</name>
<dbReference type="Pfam" id="PF20684">
    <property type="entry name" value="Fung_rhodopsin"/>
    <property type="match status" value="1"/>
</dbReference>
<feature type="transmembrane region" description="Helical" evidence="7">
    <location>
        <begin position="116"/>
        <end position="144"/>
    </location>
</feature>
<feature type="transmembrane region" description="Helical" evidence="7">
    <location>
        <begin position="278"/>
        <end position="304"/>
    </location>
</feature>
<evidence type="ECO:0000256" key="5">
    <source>
        <dbReference type="ARBA" id="ARBA00038359"/>
    </source>
</evidence>
<evidence type="ECO:0000256" key="6">
    <source>
        <dbReference type="SAM" id="MobiDB-lite"/>
    </source>
</evidence>
<dbReference type="OrthoDB" id="3558366at2759"/>
<evidence type="ECO:0000256" key="1">
    <source>
        <dbReference type="ARBA" id="ARBA00004141"/>
    </source>
</evidence>
<feature type="transmembrane region" description="Helical" evidence="7">
    <location>
        <begin position="203"/>
        <end position="224"/>
    </location>
</feature>
<evidence type="ECO:0000256" key="3">
    <source>
        <dbReference type="ARBA" id="ARBA00022989"/>
    </source>
</evidence>
<feature type="transmembrane region" description="Helical" evidence="7">
    <location>
        <begin position="65"/>
        <end position="87"/>
    </location>
</feature>
<feature type="region of interest" description="Disordered" evidence="6">
    <location>
        <begin position="354"/>
        <end position="383"/>
    </location>
</feature>
<keyword evidence="3 7" id="KW-1133">Transmembrane helix</keyword>
<dbReference type="GO" id="GO:0016020">
    <property type="term" value="C:membrane"/>
    <property type="evidence" value="ECO:0007669"/>
    <property type="project" value="UniProtKB-SubCell"/>
</dbReference>
<dbReference type="EMBL" id="CAJVRL010000090">
    <property type="protein sequence ID" value="CAG8959265.1"/>
    <property type="molecule type" value="Genomic_DNA"/>
</dbReference>
<evidence type="ECO:0000256" key="7">
    <source>
        <dbReference type="SAM" id="Phobius"/>
    </source>
</evidence>
<reference evidence="9" key="1">
    <citation type="submission" date="2021-07" db="EMBL/GenBank/DDBJ databases">
        <authorList>
            <person name="Durling M."/>
        </authorList>
    </citation>
    <scope>NUCLEOTIDE SEQUENCE</scope>
</reference>
<evidence type="ECO:0000259" key="8">
    <source>
        <dbReference type="Pfam" id="PF20684"/>
    </source>
</evidence>
<feature type="transmembrane region" description="Helical" evidence="7">
    <location>
        <begin position="156"/>
        <end position="183"/>
    </location>
</feature>
<evidence type="ECO:0000256" key="2">
    <source>
        <dbReference type="ARBA" id="ARBA00022692"/>
    </source>
</evidence>
<dbReference type="AlphaFoldDB" id="A0A9N9L7S6"/>
<evidence type="ECO:0000313" key="9">
    <source>
        <dbReference type="EMBL" id="CAG8959265.1"/>
    </source>
</evidence>
<keyword evidence="4 7" id="KW-0472">Membrane</keyword>
<dbReference type="PANTHER" id="PTHR33048">
    <property type="entry name" value="PTH11-LIKE INTEGRAL MEMBRANE PROTEIN (AFU_ORTHOLOGUE AFUA_5G11245)"/>
    <property type="match status" value="1"/>
</dbReference>
<keyword evidence="10" id="KW-1185">Reference proteome</keyword>
<dbReference type="InterPro" id="IPR049326">
    <property type="entry name" value="Rhodopsin_dom_fungi"/>
</dbReference>
<dbReference type="Proteomes" id="UP000696280">
    <property type="component" value="Unassembled WGS sequence"/>
</dbReference>
<evidence type="ECO:0000256" key="4">
    <source>
        <dbReference type="ARBA" id="ARBA00023136"/>
    </source>
</evidence>
<proteinExistence type="inferred from homology"/>
<feature type="transmembrane region" description="Helical" evidence="7">
    <location>
        <begin position="34"/>
        <end position="53"/>
    </location>
</feature>
<protein>
    <recommendedName>
        <fullName evidence="8">Rhodopsin domain-containing protein</fullName>
    </recommendedName>
</protein>
<feature type="transmembrane region" description="Helical" evidence="7">
    <location>
        <begin position="245"/>
        <end position="266"/>
    </location>
</feature>
<dbReference type="PANTHER" id="PTHR33048:SF158">
    <property type="entry name" value="MEMBRANE PROTEIN PTH11-LIKE, PUTATIVE-RELATED"/>
    <property type="match status" value="1"/>
</dbReference>
<dbReference type="InterPro" id="IPR052337">
    <property type="entry name" value="SAT4-like"/>
</dbReference>
<organism evidence="9 10">
    <name type="scientific">Hymenoscyphus fraxineus</name>
    <dbReference type="NCBI Taxonomy" id="746836"/>
    <lineage>
        <taxon>Eukaryota</taxon>
        <taxon>Fungi</taxon>
        <taxon>Dikarya</taxon>
        <taxon>Ascomycota</taxon>
        <taxon>Pezizomycotina</taxon>
        <taxon>Leotiomycetes</taxon>
        <taxon>Helotiales</taxon>
        <taxon>Helotiaceae</taxon>
        <taxon>Hymenoscyphus</taxon>
    </lineage>
</organism>
<comment type="caution">
    <text evidence="9">The sequence shown here is derived from an EMBL/GenBank/DDBJ whole genome shotgun (WGS) entry which is preliminary data.</text>
</comment>
<keyword evidence="2 7" id="KW-0812">Transmembrane</keyword>
<sequence>MDQQINVSTMANLSAFPPPLNPQSNFSHPVSRAFVTYVSMGMCLGIAFIFVLLRCHVAILLKKTWGWEDSSCLIGFATLAAFSILVIDAQNLDLGNGSGRVTSSSIVMPERTDFAFILKFSVAAFGLIAFSSLFVRLSLFLLYLRLFKPDRLTRNFNYIGIACSLVFYTTTTILICSLCGTIPSKRGDIDPSWLARAESCRSPIFILTFAQSVFGLLSDIYLIVIPVRMVFCLCLPMKKKIGVSAIFLVGLLALACSITNLVFRVTLCEDADFAWNSISLYILSAFEICAGIICGSTPVLVALFRPRKPPPSRSNTHLTTRNRYFRTPFSRTASSGGGRFLEVETGSSEVLRSAMGHGRGKTEPVKERNEEWMEMGNGQGPRY</sequence>
<evidence type="ECO:0000313" key="10">
    <source>
        <dbReference type="Proteomes" id="UP000696280"/>
    </source>
</evidence>
<gene>
    <name evidence="9" type="ORF">HYFRA_00012623</name>
</gene>